<evidence type="ECO:0000313" key="5">
    <source>
        <dbReference type="EMBL" id="KAJ3578536.1"/>
    </source>
</evidence>
<dbReference type="Gene3D" id="3.40.50.1820">
    <property type="entry name" value="alpha/beta hydrolase"/>
    <property type="match status" value="1"/>
</dbReference>
<dbReference type="SMART" id="SM00184">
    <property type="entry name" value="RING"/>
    <property type="match status" value="1"/>
</dbReference>
<dbReference type="PROSITE" id="PS50089">
    <property type="entry name" value="ZF_RING_2"/>
    <property type="match status" value="1"/>
</dbReference>
<keyword evidence="3" id="KW-1133">Transmembrane helix</keyword>
<feature type="domain" description="RING-type" evidence="4">
    <location>
        <begin position="340"/>
        <end position="383"/>
    </location>
</feature>
<dbReference type="GO" id="GO:0061630">
    <property type="term" value="F:ubiquitin protein ligase activity"/>
    <property type="evidence" value="ECO:0007669"/>
    <property type="project" value="TreeGrafter"/>
</dbReference>
<accession>A0A9W8NJX8</accession>
<dbReference type="InterPro" id="IPR051826">
    <property type="entry name" value="E3_ubiquitin-ligase_domain"/>
</dbReference>
<dbReference type="PANTHER" id="PTHR22765:SF413">
    <property type="entry name" value="FINGER DOMAIN PROTEIN, PUTATIVE (AFU_ORTHOLOGUE AFUA_1G04600)-RELATED"/>
    <property type="match status" value="1"/>
</dbReference>
<dbReference type="PANTHER" id="PTHR22765">
    <property type="entry name" value="RING FINGER AND PROTEASE ASSOCIATED DOMAIN-CONTAINING"/>
    <property type="match status" value="1"/>
</dbReference>
<comment type="caution">
    <text evidence="5">The sequence shown here is derived from an EMBL/GenBank/DDBJ whole genome shotgun (WGS) entry which is preliminary data.</text>
</comment>
<feature type="transmembrane region" description="Helical" evidence="3">
    <location>
        <begin position="224"/>
        <end position="251"/>
    </location>
</feature>
<dbReference type="VEuPathDB" id="FungiDB:F4678DRAFT_326905"/>
<dbReference type="VEuPathDB" id="FungiDB:F4678DRAFT_326940"/>
<keyword evidence="1" id="KW-0862">Zinc</keyword>
<feature type="region of interest" description="Disordered" evidence="2">
    <location>
        <begin position="304"/>
        <end position="330"/>
    </location>
</feature>
<evidence type="ECO:0000259" key="4">
    <source>
        <dbReference type="PROSITE" id="PS50089"/>
    </source>
</evidence>
<dbReference type="GO" id="GO:0006511">
    <property type="term" value="P:ubiquitin-dependent protein catabolic process"/>
    <property type="evidence" value="ECO:0007669"/>
    <property type="project" value="TreeGrafter"/>
</dbReference>
<dbReference type="Proteomes" id="UP001148614">
    <property type="component" value="Unassembled WGS sequence"/>
</dbReference>
<reference evidence="5" key="1">
    <citation type="submission" date="2022-07" db="EMBL/GenBank/DDBJ databases">
        <title>Genome Sequence of Xylaria arbuscula.</title>
        <authorList>
            <person name="Buettner E."/>
        </authorList>
    </citation>
    <scope>NUCLEOTIDE SEQUENCE</scope>
    <source>
        <strain evidence="5">VT107</strain>
    </source>
</reference>
<evidence type="ECO:0000256" key="3">
    <source>
        <dbReference type="SAM" id="Phobius"/>
    </source>
</evidence>
<dbReference type="SUPFAM" id="SSF57850">
    <property type="entry name" value="RING/U-box"/>
    <property type="match status" value="1"/>
</dbReference>
<keyword evidence="6" id="KW-1185">Reference proteome</keyword>
<dbReference type="SUPFAM" id="SSF53474">
    <property type="entry name" value="alpha/beta-Hydrolases"/>
    <property type="match status" value="1"/>
</dbReference>
<dbReference type="AlphaFoldDB" id="A0A9W8NJX8"/>
<dbReference type="Gene3D" id="3.30.40.10">
    <property type="entry name" value="Zinc/RING finger domain, C3HC4 (zinc finger)"/>
    <property type="match status" value="1"/>
</dbReference>
<dbReference type="Pfam" id="PF12697">
    <property type="entry name" value="Abhydrolase_6"/>
    <property type="match status" value="1"/>
</dbReference>
<dbReference type="Pfam" id="PF13639">
    <property type="entry name" value="zf-RING_2"/>
    <property type="match status" value="1"/>
</dbReference>
<dbReference type="InterPro" id="IPR013083">
    <property type="entry name" value="Znf_RING/FYVE/PHD"/>
</dbReference>
<dbReference type="EMBL" id="JANPWZ010000201">
    <property type="protein sequence ID" value="KAJ3578536.1"/>
    <property type="molecule type" value="Genomic_DNA"/>
</dbReference>
<evidence type="ECO:0000256" key="2">
    <source>
        <dbReference type="SAM" id="MobiDB-lite"/>
    </source>
</evidence>
<gene>
    <name evidence="5" type="ORF">NPX13_g2025</name>
</gene>
<evidence type="ECO:0000256" key="1">
    <source>
        <dbReference type="PROSITE-ProRule" id="PRU00175"/>
    </source>
</evidence>
<name>A0A9W8NJX8_9PEZI</name>
<dbReference type="InterPro" id="IPR001841">
    <property type="entry name" value="Znf_RING"/>
</dbReference>
<keyword evidence="3" id="KW-0472">Membrane</keyword>
<feature type="compositionally biased region" description="Low complexity" evidence="2">
    <location>
        <begin position="315"/>
        <end position="324"/>
    </location>
</feature>
<sequence length="801" mass="89205">MVVVDKVPLLLFSNPTRSNGHTVPSTIIRNITALSSQLAYSETILENITTLSTNAVPTTNGIVQGLLYVPDLFSDDTCFDLSNQYVPENATRQANLPPTDYILIALVPWITSSCTKSFMKSASMDPLHAMLVYRPDDDDGQPPDADSESWYIDGGLNWKQTNHFPVYAMSSTSGERMMEQLSLYSGDLSDVPFAAQINETYSPNPADYVRVWTQLTVVPERSLLAIWALVLIILGVLVTVIGGTSLLMHYVQSRRRASLRRRVMDGEVNLEALGIKRLTVPLTHIQTYPLFTYNYDPPISSPIPHKSVQSPGKASFDSASPSSSYRRGKHGDRLDYQPTCLICLEDFQSKVTIIRELSCGHIFHPECIDEFLGELSSLCPLCKASMYPRGDCPPITNSMVRRELGTRKLRSHHSVRTGVLYWWRRLSSGKDSENRALRGRVSVSTELGTSIPLQKQPSTINGTRERMQELITPIDETNSDDGRPQWKRAARTTRDSTHRLLLPNDAYAHPHAGNHPNEIRSAPGTPLIICFHGSGETCSPSWDDLAARLVAETRCRVLLYNRDRGPGNLRAADVAAQMWDYVLSGARTNRTEDESSGSNLHGPYLLVAHSYGGAFARAFVEMECMRSRGGRRGWCGMVRNKGNSNSNKNKTGQEGGLEPAVDERQIQGMVMGDRPVCVIRGNSLLGKWKELEARERAAQAGEENDATDEMHMRQMLAAEREMLLRVDAEDERLKRRQLGLSRTSRFVQLPDCGHHVISQRPGDVVDAVRKAIVEPIPNGFAILGTYHGEPSPQVVEIVTFY</sequence>
<dbReference type="InterPro" id="IPR000073">
    <property type="entry name" value="AB_hydrolase_1"/>
</dbReference>
<keyword evidence="1" id="KW-0479">Metal-binding</keyword>
<protein>
    <recommendedName>
        <fullName evidence="4">RING-type domain-containing protein</fullName>
    </recommendedName>
</protein>
<keyword evidence="1" id="KW-0863">Zinc-finger</keyword>
<evidence type="ECO:0000313" key="6">
    <source>
        <dbReference type="Proteomes" id="UP001148614"/>
    </source>
</evidence>
<proteinExistence type="predicted"/>
<keyword evidence="3" id="KW-0812">Transmembrane</keyword>
<organism evidence="5 6">
    <name type="scientific">Xylaria arbuscula</name>
    <dbReference type="NCBI Taxonomy" id="114810"/>
    <lineage>
        <taxon>Eukaryota</taxon>
        <taxon>Fungi</taxon>
        <taxon>Dikarya</taxon>
        <taxon>Ascomycota</taxon>
        <taxon>Pezizomycotina</taxon>
        <taxon>Sordariomycetes</taxon>
        <taxon>Xylariomycetidae</taxon>
        <taxon>Xylariales</taxon>
        <taxon>Xylariaceae</taxon>
        <taxon>Xylaria</taxon>
    </lineage>
</organism>
<dbReference type="GO" id="GO:0008270">
    <property type="term" value="F:zinc ion binding"/>
    <property type="evidence" value="ECO:0007669"/>
    <property type="project" value="UniProtKB-KW"/>
</dbReference>
<dbReference type="InterPro" id="IPR029058">
    <property type="entry name" value="AB_hydrolase_fold"/>
</dbReference>
<dbReference type="GO" id="GO:0005737">
    <property type="term" value="C:cytoplasm"/>
    <property type="evidence" value="ECO:0007669"/>
    <property type="project" value="TreeGrafter"/>
</dbReference>